<gene>
    <name evidence="2" type="ORF">GCM10011494_02780</name>
</gene>
<accession>A0A916TRQ6</accession>
<keyword evidence="3" id="KW-1185">Reference proteome</keyword>
<evidence type="ECO:0000313" key="2">
    <source>
        <dbReference type="EMBL" id="GGB87881.1"/>
    </source>
</evidence>
<dbReference type="AlphaFoldDB" id="A0A916TRQ6"/>
<organism evidence="2 3">
    <name type="scientific">Novosphingobium endophyticum</name>
    <dbReference type="NCBI Taxonomy" id="1955250"/>
    <lineage>
        <taxon>Bacteria</taxon>
        <taxon>Pseudomonadati</taxon>
        <taxon>Pseudomonadota</taxon>
        <taxon>Alphaproteobacteria</taxon>
        <taxon>Sphingomonadales</taxon>
        <taxon>Sphingomonadaceae</taxon>
        <taxon>Novosphingobium</taxon>
    </lineage>
</organism>
<reference evidence="2" key="2">
    <citation type="submission" date="2020-09" db="EMBL/GenBank/DDBJ databases">
        <authorList>
            <person name="Sun Q."/>
            <person name="Zhou Y."/>
        </authorList>
    </citation>
    <scope>NUCLEOTIDE SEQUENCE</scope>
    <source>
        <strain evidence="2">CGMCC 1.15095</strain>
    </source>
</reference>
<dbReference type="RefSeq" id="WP_188767471.1">
    <property type="nucleotide sequence ID" value="NZ_BMHK01000001.1"/>
</dbReference>
<dbReference type="EMBL" id="BMHK01000001">
    <property type="protein sequence ID" value="GGB87881.1"/>
    <property type="molecule type" value="Genomic_DNA"/>
</dbReference>
<sequence>MDMKPLEQTARAFATLDFSAEEARLAELEAERDNIDAAIERANARRTEISQAQRDWRDAERVSASNVADALLGGAHAAEVTALAPDAEALKEEFANLSAAIGELRRRYDDVQAEMNTLRTHTRGKAAAVAQPLADALRAQAKRAAEELLECYAGLQALHTAIGAGAREVGQARHAAAGCIGNDRLLSWRSGIPVPPMVAQVLDALPQSKALVAGCGQTVLTPENSDHLSVIAALSDRTLP</sequence>
<proteinExistence type="predicted"/>
<feature type="coiled-coil region" evidence="1">
    <location>
        <begin position="11"/>
        <end position="45"/>
    </location>
</feature>
<evidence type="ECO:0000256" key="1">
    <source>
        <dbReference type="SAM" id="Coils"/>
    </source>
</evidence>
<evidence type="ECO:0000313" key="3">
    <source>
        <dbReference type="Proteomes" id="UP000608154"/>
    </source>
</evidence>
<feature type="coiled-coil region" evidence="1">
    <location>
        <begin position="87"/>
        <end position="121"/>
    </location>
</feature>
<dbReference type="Proteomes" id="UP000608154">
    <property type="component" value="Unassembled WGS sequence"/>
</dbReference>
<protein>
    <submittedName>
        <fullName evidence="2">Uncharacterized protein</fullName>
    </submittedName>
</protein>
<reference evidence="2" key="1">
    <citation type="journal article" date="2014" name="Int. J. Syst. Evol. Microbiol.">
        <title>Complete genome sequence of Corynebacterium casei LMG S-19264T (=DSM 44701T), isolated from a smear-ripened cheese.</title>
        <authorList>
            <consortium name="US DOE Joint Genome Institute (JGI-PGF)"/>
            <person name="Walter F."/>
            <person name="Albersmeier A."/>
            <person name="Kalinowski J."/>
            <person name="Ruckert C."/>
        </authorList>
    </citation>
    <scope>NUCLEOTIDE SEQUENCE</scope>
    <source>
        <strain evidence="2">CGMCC 1.15095</strain>
    </source>
</reference>
<name>A0A916TRQ6_9SPHN</name>
<comment type="caution">
    <text evidence="2">The sequence shown here is derived from an EMBL/GenBank/DDBJ whole genome shotgun (WGS) entry which is preliminary data.</text>
</comment>
<keyword evidence="1" id="KW-0175">Coiled coil</keyword>